<dbReference type="AlphaFoldDB" id="A0A147BF33"/>
<feature type="non-terminal residue" evidence="6">
    <location>
        <position position="1"/>
    </location>
</feature>
<proteinExistence type="predicted"/>
<organism evidence="6">
    <name type="scientific">Ixodes ricinus</name>
    <name type="common">Common tick</name>
    <name type="synonym">Acarus ricinus</name>
    <dbReference type="NCBI Taxonomy" id="34613"/>
    <lineage>
        <taxon>Eukaryota</taxon>
        <taxon>Metazoa</taxon>
        <taxon>Ecdysozoa</taxon>
        <taxon>Arthropoda</taxon>
        <taxon>Chelicerata</taxon>
        <taxon>Arachnida</taxon>
        <taxon>Acari</taxon>
        <taxon>Parasitiformes</taxon>
        <taxon>Ixodida</taxon>
        <taxon>Ixodoidea</taxon>
        <taxon>Ixodidae</taxon>
        <taxon>Ixodinae</taxon>
        <taxon>Ixodes</taxon>
    </lineage>
</organism>
<reference evidence="6" key="1">
    <citation type="journal article" date="2018" name="PLoS Negl. Trop. Dis.">
        <title>Sialome diversity of ticks revealed by RNAseq of single tick salivary glands.</title>
        <authorList>
            <person name="Perner J."/>
            <person name="Kropackova S."/>
            <person name="Kopacek P."/>
            <person name="Ribeiro J.M."/>
        </authorList>
    </citation>
    <scope>NUCLEOTIDE SEQUENCE</scope>
    <source>
        <strain evidence="6">Siblings of single egg batch collected in Ceske Budejovice</strain>
        <tissue evidence="6">Salivary glands</tissue>
    </source>
</reference>
<evidence type="ECO:0000256" key="2">
    <source>
        <dbReference type="ARBA" id="ARBA00016807"/>
    </source>
</evidence>
<dbReference type="Pfam" id="PF13873">
    <property type="entry name" value="Myb_DNA-bind_5"/>
    <property type="match status" value="1"/>
</dbReference>
<dbReference type="InterPro" id="IPR028002">
    <property type="entry name" value="Myb_DNA-bind_5"/>
</dbReference>
<dbReference type="PANTHER" id="PTHR21411">
    <property type="entry name" value="APONTIC"/>
    <property type="match status" value="1"/>
</dbReference>
<evidence type="ECO:0000313" key="6">
    <source>
        <dbReference type="EMBL" id="JAR88915.1"/>
    </source>
</evidence>
<comment type="function">
    <text evidence="3">Involved in transvection phenomena (= synapsis-dependent gene expression), where the synaptic pairing of chromosomes carrying genes with which zeste interacts influences the expression of these genes. Zeste binds to DNA and stimulates transcription from a nearby promoter.</text>
</comment>
<evidence type="ECO:0000256" key="4">
    <source>
        <dbReference type="SAM" id="MobiDB-lite"/>
    </source>
</evidence>
<name>A0A147BF33_IXORI</name>
<evidence type="ECO:0000256" key="3">
    <source>
        <dbReference type="ARBA" id="ARBA00025466"/>
    </source>
</evidence>
<sequence length="289" mass="32542">YSAEEKELLNRLVKKYIHVLENRKTNESSKKAKAKAWDRLCIEYNSQSYVRPRDAKQLKKRWENEKSRWKKTSSKEKRDIHATGGGPRMCRPMSPSLQQVGAMASHMATRLPNPFDSDSCHNSQPVLSLPPAAMFEAMVAPTYDCDEIPDDPASPLPGTSNSPGPSGASPARTTTPPLLPRVRSPSVTQPRPATSRIAALERALAPEKEARVAALQAEEKRKRTQHAIQMRLFRGQLAAQEATQRHQQEMSRLELELFRQRSQLELELLQLDKKLKEKQLAALTSLPHG</sequence>
<feature type="compositionally biased region" description="Low complexity" evidence="4">
    <location>
        <begin position="156"/>
        <end position="187"/>
    </location>
</feature>
<evidence type="ECO:0000256" key="1">
    <source>
        <dbReference type="ARBA" id="ARBA00011764"/>
    </source>
</evidence>
<accession>A0A147BF33</accession>
<evidence type="ECO:0000259" key="5">
    <source>
        <dbReference type="Pfam" id="PF13873"/>
    </source>
</evidence>
<feature type="region of interest" description="Disordered" evidence="4">
    <location>
        <begin position="61"/>
        <end position="92"/>
    </location>
</feature>
<feature type="compositionally biased region" description="Basic and acidic residues" evidence="4">
    <location>
        <begin position="61"/>
        <end position="81"/>
    </location>
</feature>
<feature type="region of interest" description="Disordered" evidence="4">
    <location>
        <begin position="144"/>
        <end position="194"/>
    </location>
</feature>
<protein>
    <recommendedName>
        <fullName evidence="2">Regulatory protein zeste</fullName>
    </recommendedName>
</protein>
<feature type="domain" description="Myb/SANT-like DNA-binding" evidence="5">
    <location>
        <begin position="2"/>
        <end position="72"/>
    </location>
</feature>
<dbReference type="PANTHER" id="PTHR21411:SF0">
    <property type="entry name" value="REGULATORY PROTEIN ZESTE"/>
    <property type="match status" value="1"/>
</dbReference>
<dbReference type="EMBL" id="GEGO01006489">
    <property type="protein sequence ID" value="JAR88915.1"/>
    <property type="molecule type" value="Transcribed_RNA"/>
</dbReference>
<comment type="subunit">
    <text evidence="1">Self-associates forming complexes of several hundred monomers.</text>
</comment>